<dbReference type="Proteomes" id="UP000233417">
    <property type="component" value="Unassembled WGS sequence"/>
</dbReference>
<dbReference type="AlphaFoldDB" id="A0A2N2F467"/>
<organism evidence="1 2">
    <name type="scientific">Candidatus Dojkabacteria bacterium HGW-Dojkabacteria-1</name>
    <dbReference type="NCBI Taxonomy" id="2013761"/>
    <lineage>
        <taxon>Bacteria</taxon>
        <taxon>Candidatus Dojkabacteria</taxon>
    </lineage>
</organism>
<dbReference type="EMBL" id="PHAO01000001">
    <property type="protein sequence ID" value="PKN02946.1"/>
    <property type="molecule type" value="Genomic_DNA"/>
</dbReference>
<comment type="caution">
    <text evidence="1">The sequence shown here is derived from an EMBL/GenBank/DDBJ whole genome shotgun (WGS) entry which is preliminary data.</text>
</comment>
<reference evidence="1 2" key="1">
    <citation type="journal article" date="2017" name="ISME J.">
        <title>Potential for microbial H2 and metal transformations associated with novel bacteria and archaea in deep terrestrial subsurface sediments.</title>
        <authorList>
            <person name="Hernsdorf A.W."/>
            <person name="Amano Y."/>
            <person name="Miyakawa K."/>
            <person name="Ise K."/>
            <person name="Suzuki Y."/>
            <person name="Anantharaman K."/>
            <person name="Probst A."/>
            <person name="Burstein D."/>
            <person name="Thomas B.C."/>
            <person name="Banfield J.F."/>
        </authorList>
    </citation>
    <scope>NUCLEOTIDE SEQUENCE [LARGE SCALE GENOMIC DNA]</scope>
    <source>
        <strain evidence="1">HGW-Dojkabacteria-1</strain>
    </source>
</reference>
<name>A0A2N2F467_9BACT</name>
<accession>A0A2N2F467</accession>
<evidence type="ECO:0000313" key="1">
    <source>
        <dbReference type="EMBL" id="PKN02946.1"/>
    </source>
</evidence>
<proteinExistence type="predicted"/>
<evidence type="ECO:0000313" key="2">
    <source>
        <dbReference type="Proteomes" id="UP000233417"/>
    </source>
</evidence>
<sequence length="179" mass="20358">MIDLKKEIMDKGGKFKYEKLLNGELFEYVIIDNLDRIITLAVNNGYVLHGSTRKLVELIPQEANDSSKEFGNAKAVYLTSNPIVAKFCALVGGANVGERRDSKVTKISPEGEYTYTDTFFGVSKPENIRNEGYIYIFPKSVVDKSEGLEHISKEPIKPFIVIQMKRSDWDEKKYPIEKI</sequence>
<gene>
    <name evidence="1" type="ORF">CVU76_02890</name>
</gene>
<protein>
    <submittedName>
        <fullName evidence="1">Uncharacterized protein</fullName>
    </submittedName>
</protein>